<name>A0A813GF02_POLGL</name>
<dbReference type="Proteomes" id="UP000654075">
    <property type="component" value="Unassembled WGS sequence"/>
</dbReference>
<proteinExistence type="predicted"/>
<evidence type="ECO:0000313" key="3">
    <source>
        <dbReference type="Proteomes" id="UP000654075"/>
    </source>
</evidence>
<dbReference type="OrthoDB" id="444029at2759"/>
<feature type="transmembrane region" description="Helical" evidence="1">
    <location>
        <begin position="61"/>
        <end position="83"/>
    </location>
</feature>
<sequence length="366" mass="37125">MAPPALRSKLLVSAILCGAVFGTCRLAFMVSPGTSLSKTGPPPSLQLRSPGLAAAPVGSGASDRVACLVGAALGVVATVSLTVTAARARASRIAAQANKGAPSLIQVLEQKRLLSAIQNLGLLSKLEAAGISLSTVEDLGLLSLAEETGILITAESLLTDSKTPLLLLAGSGALGFLTFLAVTAADPSWLLVGILGAPALALLVVGGGILALFGGATRTRELDRTDREIVFNGTSFEEKKLDESVSLIDVVQRKGLLRFIEQNKLLTLAGSLVDKPLTLTENLGILSLLESSGLLSVLESSASQKAGAVGWGLAGGASLAVAAALLYFVQGIVGIALSVPFGLTGLALIAVGVVFGLIQAPSRYTQ</sequence>
<keyword evidence="1" id="KW-0812">Transmembrane</keyword>
<keyword evidence="1" id="KW-1133">Transmembrane helix</keyword>
<feature type="transmembrane region" description="Helical" evidence="1">
    <location>
        <begin position="335"/>
        <end position="358"/>
    </location>
</feature>
<keyword evidence="3" id="KW-1185">Reference proteome</keyword>
<dbReference type="InterPro" id="IPR009500">
    <property type="entry name" value="DUF1118"/>
</dbReference>
<feature type="transmembrane region" description="Helical" evidence="1">
    <location>
        <begin position="165"/>
        <end position="184"/>
    </location>
</feature>
<keyword evidence="1" id="KW-0472">Membrane</keyword>
<organism evidence="2 3">
    <name type="scientific">Polarella glacialis</name>
    <name type="common">Dinoflagellate</name>
    <dbReference type="NCBI Taxonomy" id="89957"/>
    <lineage>
        <taxon>Eukaryota</taxon>
        <taxon>Sar</taxon>
        <taxon>Alveolata</taxon>
        <taxon>Dinophyceae</taxon>
        <taxon>Suessiales</taxon>
        <taxon>Suessiaceae</taxon>
        <taxon>Polarella</taxon>
    </lineage>
</organism>
<gene>
    <name evidence="2" type="ORF">PGLA1383_LOCUS38963</name>
</gene>
<feature type="transmembrane region" description="Helical" evidence="1">
    <location>
        <begin position="190"/>
        <end position="214"/>
    </location>
</feature>
<protein>
    <submittedName>
        <fullName evidence="2">Uncharacterized protein</fullName>
    </submittedName>
</protein>
<accession>A0A813GF02</accession>
<dbReference type="OMA" id="CQWAFVA"/>
<feature type="transmembrane region" description="Helical" evidence="1">
    <location>
        <begin position="308"/>
        <end position="329"/>
    </location>
</feature>
<evidence type="ECO:0000313" key="2">
    <source>
        <dbReference type="EMBL" id="CAE8621439.1"/>
    </source>
</evidence>
<reference evidence="2" key="1">
    <citation type="submission" date="2021-02" db="EMBL/GenBank/DDBJ databases">
        <authorList>
            <person name="Dougan E. K."/>
            <person name="Rhodes N."/>
            <person name="Thang M."/>
            <person name="Chan C."/>
        </authorList>
    </citation>
    <scope>NUCLEOTIDE SEQUENCE</scope>
</reference>
<dbReference type="AlphaFoldDB" id="A0A813GF02"/>
<comment type="caution">
    <text evidence="2">The sequence shown here is derived from an EMBL/GenBank/DDBJ whole genome shotgun (WGS) entry which is preliminary data.</text>
</comment>
<dbReference type="EMBL" id="CAJNNV010027741">
    <property type="protein sequence ID" value="CAE8621439.1"/>
    <property type="molecule type" value="Genomic_DNA"/>
</dbReference>
<evidence type="ECO:0000256" key="1">
    <source>
        <dbReference type="SAM" id="Phobius"/>
    </source>
</evidence>
<dbReference type="Pfam" id="PF06549">
    <property type="entry name" value="DUF1118"/>
    <property type="match status" value="1"/>
</dbReference>